<proteinExistence type="predicted"/>
<comment type="caution">
    <text evidence="1">The sequence shown here is derived from an EMBL/GenBank/DDBJ whole genome shotgun (WGS) entry which is preliminary data.</text>
</comment>
<accession>A0A2G8RUA0</accession>
<sequence length="176" mass="20099">MLLGTFSYPSPSYCQVLRPPRSTIRLLSSHLWAIGVMRPWRLRHPDTVMAEPNACVSARSRQPLLPHRRHWISSLPFGTMDSPFHLPRRRKRTFLGHYAHPYIIFMCKDTVGVLVLVHSSGLPDVPPCFPYSILSLTVFSPTSSPNRFALPCLRVSILDSICFYAVIILRKVFIDL</sequence>
<evidence type="ECO:0000313" key="1">
    <source>
        <dbReference type="EMBL" id="PIL25083.1"/>
    </source>
</evidence>
<dbReference type="AlphaFoldDB" id="A0A2G8RUA0"/>
<organism evidence="1 2">
    <name type="scientific">Ganoderma sinense ZZ0214-1</name>
    <dbReference type="NCBI Taxonomy" id="1077348"/>
    <lineage>
        <taxon>Eukaryota</taxon>
        <taxon>Fungi</taxon>
        <taxon>Dikarya</taxon>
        <taxon>Basidiomycota</taxon>
        <taxon>Agaricomycotina</taxon>
        <taxon>Agaricomycetes</taxon>
        <taxon>Polyporales</taxon>
        <taxon>Polyporaceae</taxon>
        <taxon>Ganoderma</taxon>
    </lineage>
</organism>
<dbReference type="Proteomes" id="UP000230002">
    <property type="component" value="Unassembled WGS sequence"/>
</dbReference>
<gene>
    <name evidence="1" type="ORF">GSI_12972</name>
</gene>
<name>A0A2G8RUA0_9APHY</name>
<reference evidence="1 2" key="1">
    <citation type="journal article" date="2015" name="Sci. Rep.">
        <title>Chromosome-level genome map provides insights into diverse defense mechanisms in the medicinal fungus Ganoderma sinense.</title>
        <authorList>
            <person name="Zhu Y."/>
            <person name="Xu J."/>
            <person name="Sun C."/>
            <person name="Zhou S."/>
            <person name="Xu H."/>
            <person name="Nelson D.R."/>
            <person name="Qian J."/>
            <person name="Song J."/>
            <person name="Luo H."/>
            <person name="Xiang L."/>
            <person name="Li Y."/>
            <person name="Xu Z."/>
            <person name="Ji A."/>
            <person name="Wang L."/>
            <person name="Lu S."/>
            <person name="Hayward A."/>
            <person name="Sun W."/>
            <person name="Li X."/>
            <person name="Schwartz D.C."/>
            <person name="Wang Y."/>
            <person name="Chen S."/>
        </authorList>
    </citation>
    <scope>NUCLEOTIDE SEQUENCE [LARGE SCALE GENOMIC DNA]</scope>
    <source>
        <strain evidence="1 2">ZZ0214-1</strain>
    </source>
</reference>
<keyword evidence="2" id="KW-1185">Reference proteome</keyword>
<dbReference type="EMBL" id="AYKW01000056">
    <property type="protein sequence ID" value="PIL25083.1"/>
    <property type="molecule type" value="Genomic_DNA"/>
</dbReference>
<evidence type="ECO:0000313" key="2">
    <source>
        <dbReference type="Proteomes" id="UP000230002"/>
    </source>
</evidence>
<protein>
    <submittedName>
        <fullName evidence="1">Uncharacterized protein</fullName>
    </submittedName>
</protein>